<evidence type="ECO:0000313" key="2">
    <source>
        <dbReference type="Proteomes" id="UP000198916"/>
    </source>
</evidence>
<proteinExistence type="predicted"/>
<accession>A0A1H7TWI1</accession>
<name>A0A1H7TWI1_9SPHI</name>
<reference evidence="2" key="1">
    <citation type="submission" date="2016-10" db="EMBL/GenBank/DDBJ databases">
        <authorList>
            <person name="Varghese N."/>
            <person name="Submissions S."/>
        </authorList>
    </citation>
    <scope>NUCLEOTIDE SEQUENCE [LARGE SCALE GENOMIC DNA]</scope>
    <source>
        <strain evidence="2">Jip14</strain>
    </source>
</reference>
<dbReference type="AlphaFoldDB" id="A0A1H7TWI1"/>
<keyword evidence="2" id="KW-1185">Reference proteome</keyword>
<dbReference type="EMBL" id="FNZR01000012">
    <property type="protein sequence ID" value="SEL88925.1"/>
    <property type="molecule type" value="Genomic_DNA"/>
</dbReference>
<evidence type="ECO:0000313" key="1">
    <source>
        <dbReference type="EMBL" id="SEL88925.1"/>
    </source>
</evidence>
<dbReference type="OrthoDB" id="762944at2"/>
<dbReference type="RefSeq" id="WP_090608961.1">
    <property type="nucleotide sequence ID" value="NZ_FNZR01000012.1"/>
</dbReference>
<organism evidence="1 2">
    <name type="scientific">Parapedobacter koreensis</name>
    <dbReference type="NCBI Taxonomy" id="332977"/>
    <lineage>
        <taxon>Bacteria</taxon>
        <taxon>Pseudomonadati</taxon>
        <taxon>Bacteroidota</taxon>
        <taxon>Sphingobacteriia</taxon>
        <taxon>Sphingobacteriales</taxon>
        <taxon>Sphingobacteriaceae</taxon>
        <taxon>Parapedobacter</taxon>
    </lineage>
</organism>
<protein>
    <submittedName>
        <fullName evidence="1">Uncharacterized protein</fullName>
    </submittedName>
</protein>
<dbReference type="STRING" id="332977.SAMN05421740_112123"/>
<sequence length="133" mass="15035">MKKQPLNSLGVQQVLLALYSLPENELQHESQQALEDLPRWLLRHFDLRSHQLQYLGTIPADYISILAENISHFLSLRQPIQLVVPYSDELPPIDHPGKLLITGESTTATYVPNQGYTLSKSLQITFVLPPSAH</sequence>
<gene>
    <name evidence="1" type="ORF">SAMN05421740_112123</name>
</gene>
<dbReference type="Proteomes" id="UP000198916">
    <property type="component" value="Unassembled WGS sequence"/>
</dbReference>